<dbReference type="GO" id="GO:0005634">
    <property type="term" value="C:nucleus"/>
    <property type="evidence" value="ECO:0007669"/>
    <property type="project" value="UniProtKB-SubCell"/>
</dbReference>
<dbReference type="PRINTS" id="PR00937">
    <property type="entry name" value="TBOX"/>
</dbReference>
<dbReference type="SMART" id="SM00425">
    <property type="entry name" value="TBOX"/>
    <property type="match status" value="1"/>
</dbReference>
<dbReference type="PROSITE" id="PS01264">
    <property type="entry name" value="TBOX_2"/>
    <property type="match status" value="1"/>
</dbReference>
<keyword evidence="3 6" id="KW-0238">DNA-binding</keyword>
<comment type="caution">
    <text evidence="6">Lacks conserved residue(s) required for the propagation of feature annotation.</text>
</comment>
<keyword evidence="4" id="KW-0804">Transcription</keyword>
<evidence type="ECO:0000256" key="1">
    <source>
        <dbReference type="ARBA" id="ARBA00004123"/>
    </source>
</evidence>
<dbReference type="GO" id="GO:0000978">
    <property type="term" value="F:RNA polymerase II cis-regulatory region sequence-specific DNA binding"/>
    <property type="evidence" value="ECO:0007669"/>
    <property type="project" value="InterPro"/>
</dbReference>
<keyword evidence="2" id="KW-0805">Transcription regulation</keyword>
<feature type="region of interest" description="Disordered" evidence="7">
    <location>
        <begin position="78"/>
        <end position="124"/>
    </location>
</feature>
<dbReference type="Gene3D" id="2.60.40.820">
    <property type="entry name" value="Transcription factor, T-box"/>
    <property type="match status" value="1"/>
</dbReference>
<dbReference type="SUPFAM" id="SSF49417">
    <property type="entry name" value="p53-like transcription factors"/>
    <property type="match status" value="1"/>
</dbReference>
<proteinExistence type="predicted"/>
<evidence type="ECO:0000313" key="9">
    <source>
        <dbReference type="Proteomes" id="UP000095280"/>
    </source>
</evidence>
<dbReference type="PANTHER" id="PTHR11267">
    <property type="entry name" value="T-BOX PROTEIN-RELATED"/>
    <property type="match status" value="1"/>
</dbReference>
<keyword evidence="5 6" id="KW-0539">Nucleus</keyword>
<dbReference type="InterPro" id="IPR018186">
    <property type="entry name" value="TF_T-box_CS"/>
</dbReference>
<dbReference type="InterPro" id="IPR046360">
    <property type="entry name" value="T-box_DNA-bd"/>
</dbReference>
<feature type="compositionally biased region" description="Low complexity" evidence="7">
    <location>
        <begin position="83"/>
        <end position="94"/>
    </location>
</feature>
<comment type="subcellular location">
    <subcellularLocation>
        <location evidence="1 6">Nucleus</location>
    </subcellularLocation>
</comment>
<evidence type="ECO:0000256" key="3">
    <source>
        <dbReference type="ARBA" id="ARBA00023125"/>
    </source>
</evidence>
<dbReference type="AlphaFoldDB" id="A0A1I8F4A8"/>
<evidence type="ECO:0000313" key="10">
    <source>
        <dbReference type="WBParaSite" id="maker-unitig_17469-snap-gene-0.2-mRNA-1"/>
    </source>
</evidence>
<evidence type="ECO:0000256" key="4">
    <source>
        <dbReference type="ARBA" id="ARBA00023163"/>
    </source>
</evidence>
<sequence length="284" mass="31562">SCVVSVQPLARLLNCQVAQINIGKLKHHLADVAQQQQQQHYSDCFNDVGSNLSMPAATAAAYCYQSCNNNDNDNNNGSFGFQAATGAAPAPSRAGGERRAGGQPPVGGLRRSGHRDDHHTKSGRRMFPSLKLRLSGLEPDKRYCVYLTVEPVADCRWKFQSSRWLVVGKGEPAPAHRCFMHPDSPASGAHWLKQPVSFLRMKLTNNGMDPHGHIILNSMHKYRPRLYVAEIEESAWLHSRFVAYGSFDFPLAEFIAVTAYQNQRITQLKIDCNPFAKGFRSPAK</sequence>
<dbReference type="InterPro" id="IPR008967">
    <property type="entry name" value="p53-like_TF_DNA-bd_sf"/>
</dbReference>
<evidence type="ECO:0000256" key="2">
    <source>
        <dbReference type="ARBA" id="ARBA00023015"/>
    </source>
</evidence>
<evidence type="ECO:0000259" key="8">
    <source>
        <dbReference type="PROSITE" id="PS50252"/>
    </source>
</evidence>
<dbReference type="WBParaSite" id="maker-unitig_17469-snap-gene-0.2-mRNA-1">
    <property type="protein sequence ID" value="maker-unitig_17469-snap-gene-0.2-mRNA-1"/>
    <property type="gene ID" value="maker-unitig_17469-snap-gene-0.2"/>
</dbReference>
<dbReference type="PANTHER" id="PTHR11267:SF204">
    <property type="entry name" value="SPADETAIL"/>
    <property type="match status" value="1"/>
</dbReference>
<dbReference type="GO" id="GO:0001708">
    <property type="term" value="P:cell fate specification"/>
    <property type="evidence" value="ECO:0007669"/>
    <property type="project" value="TreeGrafter"/>
</dbReference>
<dbReference type="PROSITE" id="PS50252">
    <property type="entry name" value="TBOX_3"/>
    <property type="match status" value="1"/>
</dbReference>
<organism evidence="9 10">
    <name type="scientific">Macrostomum lignano</name>
    <dbReference type="NCBI Taxonomy" id="282301"/>
    <lineage>
        <taxon>Eukaryota</taxon>
        <taxon>Metazoa</taxon>
        <taxon>Spiralia</taxon>
        <taxon>Lophotrochozoa</taxon>
        <taxon>Platyhelminthes</taxon>
        <taxon>Rhabditophora</taxon>
        <taxon>Macrostomorpha</taxon>
        <taxon>Macrostomida</taxon>
        <taxon>Macrostomidae</taxon>
        <taxon>Macrostomum</taxon>
    </lineage>
</organism>
<evidence type="ECO:0000256" key="7">
    <source>
        <dbReference type="SAM" id="MobiDB-lite"/>
    </source>
</evidence>
<dbReference type="Proteomes" id="UP000095280">
    <property type="component" value="Unplaced"/>
</dbReference>
<keyword evidence="9" id="KW-1185">Reference proteome</keyword>
<dbReference type="GO" id="GO:0045893">
    <property type="term" value="P:positive regulation of DNA-templated transcription"/>
    <property type="evidence" value="ECO:0007669"/>
    <property type="project" value="InterPro"/>
</dbReference>
<name>A0A1I8F4A8_9PLAT</name>
<dbReference type="InterPro" id="IPR001699">
    <property type="entry name" value="TF_T-box"/>
</dbReference>
<protein>
    <submittedName>
        <fullName evidence="10">T-box domain-containing protein</fullName>
    </submittedName>
</protein>
<accession>A0A1I8F4A8</accession>
<dbReference type="GO" id="GO:0000981">
    <property type="term" value="F:DNA-binding transcription factor activity, RNA polymerase II-specific"/>
    <property type="evidence" value="ECO:0007669"/>
    <property type="project" value="TreeGrafter"/>
</dbReference>
<feature type="domain" description="T-box" evidence="8">
    <location>
        <begin position="120"/>
        <end position="281"/>
    </location>
</feature>
<reference evidence="10" key="1">
    <citation type="submission" date="2016-11" db="UniProtKB">
        <authorList>
            <consortium name="WormBaseParasite"/>
        </authorList>
    </citation>
    <scope>IDENTIFICATION</scope>
</reference>
<dbReference type="Pfam" id="PF00907">
    <property type="entry name" value="T-box"/>
    <property type="match status" value="1"/>
</dbReference>
<evidence type="ECO:0000256" key="6">
    <source>
        <dbReference type="PROSITE-ProRule" id="PRU00201"/>
    </source>
</evidence>
<evidence type="ECO:0000256" key="5">
    <source>
        <dbReference type="ARBA" id="ARBA00023242"/>
    </source>
</evidence>
<dbReference type="GO" id="GO:0000785">
    <property type="term" value="C:chromatin"/>
    <property type="evidence" value="ECO:0007669"/>
    <property type="project" value="TreeGrafter"/>
</dbReference>
<dbReference type="InterPro" id="IPR036960">
    <property type="entry name" value="T-box_sf"/>
</dbReference>